<protein>
    <submittedName>
        <fullName evidence="2">Uncharacterized protein</fullName>
    </submittedName>
</protein>
<name>A0A133UFF0_9EURY</name>
<dbReference type="AlphaFoldDB" id="A0A133UFF0"/>
<feature type="non-terminal residue" evidence="2">
    <location>
        <position position="1"/>
    </location>
</feature>
<reference evidence="2 3" key="1">
    <citation type="journal article" date="2016" name="Sci. Rep.">
        <title>Metabolic traits of an uncultured archaeal lineage -MSBL1- from brine pools of the Red Sea.</title>
        <authorList>
            <person name="Mwirichia R."/>
            <person name="Alam I."/>
            <person name="Rashid M."/>
            <person name="Vinu M."/>
            <person name="Ba-Alawi W."/>
            <person name="Anthony Kamau A."/>
            <person name="Kamanda Ngugi D."/>
            <person name="Goker M."/>
            <person name="Klenk H.P."/>
            <person name="Bajic V."/>
            <person name="Stingl U."/>
        </authorList>
    </citation>
    <scope>NUCLEOTIDE SEQUENCE [LARGE SCALE GENOMIC DNA]</scope>
    <source>
        <strain evidence="2">SCGC-AAA259E17</strain>
    </source>
</reference>
<evidence type="ECO:0000256" key="1">
    <source>
        <dbReference type="SAM" id="MobiDB-lite"/>
    </source>
</evidence>
<keyword evidence="3" id="KW-1185">Reference proteome</keyword>
<dbReference type="EMBL" id="LHXN01000024">
    <property type="protein sequence ID" value="KXA92915.1"/>
    <property type="molecule type" value="Genomic_DNA"/>
</dbReference>
<evidence type="ECO:0000313" key="2">
    <source>
        <dbReference type="EMBL" id="KXA92915.1"/>
    </source>
</evidence>
<sequence>EAAERKEAGEGGAGAEEAPSDEGFPEEVSVQAEGERSEEGEPGVWEELEGELEEPSRASTWQPEEAGDQLLGEITRTGRGPNGRLLEVQTPEGENYVLWERIALKDLFDRAEAGDRIGDMGDIAFQETEDVERIIREMIVPNPHTFFLLMTKSPGTYERFLDKLPENVILSATIETNRDYDLSKAPNTSERKARMESLEWPTKHVCVEPILDFDVSTFVDWIREIDPVLVTIGYDNYSCGLPEPFKEKTLDFAERISDFTAVHKKEIRETSPKEGANRTNR</sequence>
<dbReference type="Proteomes" id="UP000070373">
    <property type="component" value="Unassembled WGS sequence"/>
</dbReference>
<feature type="compositionally biased region" description="Acidic residues" evidence="1">
    <location>
        <begin position="40"/>
        <end position="53"/>
    </location>
</feature>
<evidence type="ECO:0000313" key="3">
    <source>
        <dbReference type="Proteomes" id="UP000070373"/>
    </source>
</evidence>
<comment type="caution">
    <text evidence="2">The sequence shown here is derived from an EMBL/GenBank/DDBJ whole genome shotgun (WGS) entry which is preliminary data.</text>
</comment>
<organism evidence="2 3">
    <name type="scientific">candidate division MSBL1 archaeon SCGC-AAA259E17</name>
    <dbReference type="NCBI Taxonomy" id="1698263"/>
    <lineage>
        <taxon>Archaea</taxon>
        <taxon>Methanobacteriati</taxon>
        <taxon>Methanobacteriota</taxon>
        <taxon>candidate division MSBL1</taxon>
    </lineage>
</organism>
<gene>
    <name evidence="2" type="ORF">AKJ64_01930</name>
</gene>
<proteinExistence type="predicted"/>
<feature type="region of interest" description="Disordered" evidence="1">
    <location>
        <begin position="1"/>
        <end position="67"/>
    </location>
</feature>
<accession>A0A133UFF0</accession>